<keyword evidence="1" id="KW-1133">Transmembrane helix</keyword>
<evidence type="ECO:0000256" key="1">
    <source>
        <dbReference type="SAM" id="Phobius"/>
    </source>
</evidence>
<evidence type="ECO:0000259" key="2">
    <source>
        <dbReference type="Pfam" id="PF00905"/>
    </source>
</evidence>
<dbReference type="InterPro" id="IPR012338">
    <property type="entry name" value="Beta-lactam/transpept-like"/>
</dbReference>
<dbReference type="AlphaFoldDB" id="A0A1F5WEX9"/>
<dbReference type="PANTHER" id="PTHR30627">
    <property type="entry name" value="PEPTIDOGLYCAN D,D-TRANSPEPTIDASE"/>
    <property type="match status" value="1"/>
</dbReference>
<dbReference type="InterPro" id="IPR001460">
    <property type="entry name" value="PCN-bd_Tpept"/>
</dbReference>
<dbReference type="GO" id="GO:0046677">
    <property type="term" value="P:response to antibiotic"/>
    <property type="evidence" value="ECO:0007669"/>
    <property type="project" value="UniProtKB-KW"/>
</dbReference>
<dbReference type="GO" id="GO:0008800">
    <property type="term" value="F:beta-lactamase activity"/>
    <property type="evidence" value="ECO:0007669"/>
    <property type="project" value="UniProtKB-EC"/>
</dbReference>
<reference evidence="3 4" key="1">
    <citation type="journal article" date="2016" name="Nat. Commun.">
        <title>Thousands of microbial genomes shed light on interconnected biogeochemical processes in an aquifer system.</title>
        <authorList>
            <person name="Anantharaman K."/>
            <person name="Brown C.T."/>
            <person name="Hug L.A."/>
            <person name="Sharon I."/>
            <person name="Castelle C.J."/>
            <person name="Probst A.J."/>
            <person name="Thomas B.C."/>
            <person name="Singh A."/>
            <person name="Wilkins M.J."/>
            <person name="Karaoz U."/>
            <person name="Brodie E.L."/>
            <person name="Williams K.H."/>
            <person name="Hubbard S.S."/>
            <person name="Banfield J.F."/>
        </authorList>
    </citation>
    <scope>NUCLEOTIDE SEQUENCE [LARGE SCALE GENOMIC DNA]</scope>
</reference>
<protein>
    <recommendedName>
        <fullName evidence="2">Penicillin-binding protein transpeptidase domain-containing protein</fullName>
    </recommendedName>
</protein>
<dbReference type="GO" id="GO:0008658">
    <property type="term" value="F:penicillin binding"/>
    <property type="evidence" value="ECO:0007669"/>
    <property type="project" value="InterPro"/>
</dbReference>
<dbReference type="Gene3D" id="3.90.1310.10">
    <property type="entry name" value="Penicillin-binding protein 2a (Domain 2)"/>
    <property type="match status" value="1"/>
</dbReference>
<feature type="domain" description="Penicillin-binding protein transpeptidase" evidence="2">
    <location>
        <begin position="214"/>
        <end position="540"/>
    </location>
</feature>
<dbReference type="GO" id="GO:0071555">
    <property type="term" value="P:cell wall organization"/>
    <property type="evidence" value="ECO:0007669"/>
    <property type="project" value="TreeGrafter"/>
</dbReference>
<name>A0A1F5WEX9_9BACT</name>
<sequence length="556" mass="60656">MALRKTHTDNIDIEEVFLDGRNILGYHRENLEGALERPITKKIFFVMGILCTSSIALFALRTGSLQVFRADAFRERSSHNYLRFVEQPAERGLIYDRDGNVLAENKTRELYDFSLSLIRRYPEQGFLHALGFLRKDGTALRGASGIEAQYNTLLGGISGKRIEEVNAVGLVLGSGVRTPPRGGLGMVTSLSRDLQLQLARSIERIANERGFSGGAGVVLDVSNGAVLALVSVPEFDPNVLVSGLTQEKLEDLLDDPGKPFFNRAVSGLYPPGSIVKPAIAAAALAERVIDQETTITTNGKLVLENPYFPDQPSIFLDWKNHGIVDMRRALAVSSNVYFYTIGGGYGTQRGLGMSKINQYLALFGFGEMTGIDIPGEQLGFLPDPESPLRSRAWTIGDTYHASIGQGDILVTPVQMAVYAATIASSGTVYRPFLVQRTVDDRKNTIQEFSLPPRKSGIVSNEIFRVIQEGLRDAVEYGTAQGLGGLPIRVAAKTGTAEIGKTGRVHSWSIGFAPYNQPKIAFAVLMENGSSQNLVGATAVASEMLWWMSESRFLDSL</sequence>
<dbReference type="SUPFAM" id="SSF56601">
    <property type="entry name" value="beta-lactamase/transpeptidase-like"/>
    <property type="match status" value="1"/>
</dbReference>
<organism evidence="3 4">
    <name type="scientific">Candidatus Giovannonibacteria bacterium RIFCSPHIGHO2_02_FULL_46_20</name>
    <dbReference type="NCBI Taxonomy" id="1798338"/>
    <lineage>
        <taxon>Bacteria</taxon>
        <taxon>Candidatus Giovannoniibacteriota</taxon>
    </lineage>
</organism>
<feature type="transmembrane region" description="Helical" evidence="1">
    <location>
        <begin position="43"/>
        <end position="60"/>
    </location>
</feature>
<evidence type="ECO:0000313" key="3">
    <source>
        <dbReference type="EMBL" id="OGF74183.1"/>
    </source>
</evidence>
<gene>
    <name evidence="3" type="ORF">A3J56_02660</name>
</gene>
<dbReference type="Proteomes" id="UP000178406">
    <property type="component" value="Unassembled WGS sequence"/>
</dbReference>
<dbReference type="GO" id="GO:0005886">
    <property type="term" value="C:plasma membrane"/>
    <property type="evidence" value="ECO:0007669"/>
    <property type="project" value="TreeGrafter"/>
</dbReference>
<proteinExistence type="predicted"/>
<dbReference type="Gene3D" id="3.40.710.10">
    <property type="entry name" value="DD-peptidase/beta-lactamase superfamily"/>
    <property type="match status" value="1"/>
</dbReference>
<keyword evidence="1" id="KW-0472">Membrane</keyword>
<accession>A0A1F5WEX9</accession>
<dbReference type="EMBL" id="MFHQ01000028">
    <property type="protein sequence ID" value="OGF74183.1"/>
    <property type="molecule type" value="Genomic_DNA"/>
</dbReference>
<comment type="caution">
    <text evidence="3">The sequence shown here is derived from an EMBL/GenBank/DDBJ whole genome shotgun (WGS) entry which is preliminary data.</text>
</comment>
<evidence type="ECO:0000313" key="4">
    <source>
        <dbReference type="Proteomes" id="UP000178406"/>
    </source>
</evidence>
<dbReference type="Pfam" id="PF00905">
    <property type="entry name" value="Transpeptidase"/>
    <property type="match status" value="1"/>
</dbReference>
<dbReference type="STRING" id="1798338.A3J56_02660"/>
<dbReference type="PANTHER" id="PTHR30627:SF2">
    <property type="entry name" value="PEPTIDOGLYCAN D,D-TRANSPEPTIDASE MRDA"/>
    <property type="match status" value="1"/>
</dbReference>
<dbReference type="InterPro" id="IPR036138">
    <property type="entry name" value="PBP_dimer_sf"/>
</dbReference>
<keyword evidence="1" id="KW-0812">Transmembrane</keyword>
<dbReference type="InterPro" id="IPR050515">
    <property type="entry name" value="Beta-lactam/transpept"/>
</dbReference>
<dbReference type="SUPFAM" id="SSF56519">
    <property type="entry name" value="Penicillin binding protein dimerisation domain"/>
    <property type="match status" value="1"/>
</dbReference>